<dbReference type="EMBL" id="PXYT01000149">
    <property type="protein sequence ID" value="PSR20972.1"/>
    <property type="molecule type" value="Genomic_DNA"/>
</dbReference>
<gene>
    <name evidence="1" type="ORF">C7B43_21580</name>
</gene>
<dbReference type="AlphaFoldDB" id="A0A2T2WFF2"/>
<dbReference type="Proteomes" id="UP000242699">
    <property type="component" value="Unassembled WGS sequence"/>
</dbReference>
<accession>A0A2T2WFF2</accession>
<evidence type="ECO:0000313" key="2">
    <source>
        <dbReference type="Proteomes" id="UP000242699"/>
    </source>
</evidence>
<evidence type="ECO:0000313" key="1">
    <source>
        <dbReference type="EMBL" id="PSR20972.1"/>
    </source>
</evidence>
<sequence>MGQEEASGSRAVPSFNACDGVSWSDVVTPCIRDEPFWNYRPGFLNLGVHLTPILAKQKRTTGLFCELPKKKGRFRNMSYNETVIAAAVDKTIDYLKDTSFRTEFRQSPDAALAAIGIDPDHIPASFMEMLMTLSDEEIAILGNIRRKLSDRDMFFVLES</sequence>
<protein>
    <submittedName>
        <fullName evidence="1">Uncharacterized protein</fullName>
    </submittedName>
</protein>
<reference evidence="1 2" key="1">
    <citation type="journal article" date="2014" name="BMC Genomics">
        <title>Comparison of environmental and isolate Sulfobacillus genomes reveals diverse carbon, sulfur, nitrogen, and hydrogen metabolisms.</title>
        <authorList>
            <person name="Justice N.B."/>
            <person name="Norman A."/>
            <person name="Brown C.T."/>
            <person name="Singh A."/>
            <person name="Thomas B.C."/>
            <person name="Banfield J.F."/>
        </authorList>
    </citation>
    <scope>NUCLEOTIDE SEQUENCE [LARGE SCALE GENOMIC DNA]</scope>
    <source>
        <strain evidence="1">AMDSBA1</strain>
    </source>
</reference>
<proteinExistence type="predicted"/>
<organism evidence="1 2">
    <name type="scientific">Sulfobacillus benefaciens</name>
    <dbReference type="NCBI Taxonomy" id="453960"/>
    <lineage>
        <taxon>Bacteria</taxon>
        <taxon>Bacillati</taxon>
        <taxon>Bacillota</taxon>
        <taxon>Clostridia</taxon>
        <taxon>Eubacteriales</taxon>
        <taxon>Clostridiales Family XVII. Incertae Sedis</taxon>
        <taxon>Sulfobacillus</taxon>
    </lineage>
</organism>
<name>A0A2T2WFF2_9FIRM</name>
<comment type="caution">
    <text evidence="1">The sequence shown here is derived from an EMBL/GenBank/DDBJ whole genome shotgun (WGS) entry which is preliminary data.</text>
</comment>